<evidence type="ECO:0000313" key="5">
    <source>
        <dbReference type="EMBL" id="MBB6714391.1"/>
    </source>
</evidence>
<comment type="function">
    <text evidence="4">Produces ATP from ADP in the presence of a proton gradient across the membrane.</text>
</comment>
<accession>A0A7X0VSB6</accession>
<comment type="caution">
    <text evidence="5">The sequence shown here is derived from an EMBL/GenBank/DDBJ whole genome shotgun (WGS) entry which is preliminary data.</text>
</comment>
<evidence type="ECO:0000256" key="2">
    <source>
        <dbReference type="ARBA" id="ARBA00022448"/>
    </source>
</evidence>
<evidence type="ECO:0000256" key="4">
    <source>
        <dbReference type="HAMAP-Rule" id="MF_00311"/>
    </source>
</evidence>
<reference evidence="5 6" key="1">
    <citation type="submission" date="2020-08" db="EMBL/GenBank/DDBJ databases">
        <title>Clostridia isolated from Swiss meat.</title>
        <authorList>
            <person name="Wambui J."/>
            <person name="Stevens M.J.A."/>
            <person name="Stephan R."/>
        </authorList>
    </citation>
    <scope>NUCLEOTIDE SEQUENCE [LARGE SCALE GENOMIC DNA]</scope>
    <source>
        <strain evidence="5 6">CM001</strain>
    </source>
</reference>
<evidence type="ECO:0000256" key="3">
    <source>
        <dbReference type="ARBA" id="ARBA00023065"/>
    </source>
</evidence>
<proteinExistence type="inferred from homology"/>
<name>A0A7X0VSB6_9CLOT</name>
<dbReference type="GO" id="GO:0046961">
    <property type="term" value="F:proton-transporting ATPase activity, rotational mechanism"/>
    <property type="evidence" value="ECO:0007669"/>
    <property type="project" value="InterPro"/>
</dbReference>
<dbReference type="RefSeq" id="WP_185163992.1">
    <property type="nucleotide sequence ID" value="NZ_JACKWY010000003.1"/>
</dbReference>
<keyword evidence="3 4" id="KW-0406">Ion transport</keyword>
<dbReference type="AlphaFoldDB" id="A0A7X0VSB6"/>
<evidence type="ECO:0000256" key="1">
    <source>
        <dbReference type="ARBA" id="ARBA00005901"/>
    </source>
</evidence>
<organism evidence="5 6">
    <name type="scientific">Clostridium gasigenes</name>
    <dbReference type="NCBI Taxonomy" id="94869"/>
    <lineage>
        <taxon>Bacteria</taxon>
        <taxon>Bacillati</taxon>
        <taxon>Bacillota</taxon>
        <taxon>Clostridia</taxon>
        <taxon>Eubacteriales</taxon>
        <taxon>Clostridiaceae</taxon>
        <taxon>Clostridium</taxon>
    </lineage>
</organism>
<dbReference type="SUPFAM" id="SSF160527">
    <property type="entry name" value="V-type ATPase subunit E-like"/>
    <property type="match status" value="1"/>
</dbReference>
<dbReference type="GO" id="GO:0005524">
    <property type="term" value="F:ATP binding"/>
    <property type="evidence" value="ECO:0007669"/>
    <property type="project" value="UniProtKB-UniRule"/>
</dbReference>
<dbReference type="InterPro" id="IPR002842">
    <property type="entry name" value="ATPase_V1_Esu"/>
</dbReference>
<dbReference type="Gene3D" id="3.30.2320.30">
    <property type="entry name" value="ATP synthase, E subunit, C-terminal"/>
    <property type="match status" value="1"/>
</dbReference>
<protein>
    <recommendedName>
        <fullName evidence="4">V-type proton ATPase subunit E</fullName>
    </recommendedName>
    <alternativeName>
        <fullName evidence="4">V-ATPase subunit E</fullName>
    </alternativeName>
</protein>
<dbReference type="Pfam" id="PF01991">
    <property type="entry name" value="vATP-synt_E"/>
    <property type="match status" value="1"/>
</dbReference>
<evidence type="ECO:0000313" key="6">
    <source>
        <dbReference type="Proteomes" id="UP000585258"/>
    </source>
</evidence>
<sequence length="199" mass="21995">MSSLNNIISKILKDAKDKNENIVSTANAEKDIIISKKINSAKEIESEMAKKSQIEAKSRKERILSAAKLKVRDNKLGAKQGIIEDIFKTSIGKLCSSSKEDFKNFILNSVLSIKVDGDETLIVNEASMNIIDEAFIKELNEALKAKGINGDIKLSSQTREFNGGFILQKNGIEINNTYEALVDSLREELESEVAGVLFN</sequence>
<comment type="similarity">
    <text evidence="1 4">Belongs to the V-ATPase E subunit family.</text>
</comment>
<keyword evidence="4" id="KW-0066">ATP synthesis</keyword>
<dbReference type="HAMAP" id="MF_00311">
    <property type="entry name" value="ATP_synth_E_arch"/>
    <property type="match status" value="1"/>
</dbReference>
<dbReference type="InterPro" id="IPR038495">
    <property type="entry name" value="ATPase_E_C"/>
</dbReference>
<dbReference type="GO" id="GO:0042777">
    <property type="term" value="P:proton motive force-driven plasma membrane ATP synthesis"/>
    <property type="evidence" value="ECO:0007669"/>
    <property type="project" value="UniProtKB-UniRule"/>
</dbReference>
<dbReference type="GO" id="GO:0033178">
    <property type="term" value="C:proton-transporting two-sector ATPase complex, catalytic domain"/>
    <property type="evidence" value="ECO:0007669"/>
    <property type="project" value="InterPro"/>
</dbReference>
<keyword evidence="4" id="KW-0375">Hydrogen ion transport</keyword>
<dbReference type="Proteomes" id="UP000585258">
    <property type="component" value="Unassembled WGS sequence"/>
</dbReference>
<dbReference type="GO" id="GO:0046933">
    <property type="term" value="F:proton-transporting ATP synthase activity, rotational mechanism"/>
    <property type="evidence" value="ECO:0007669"/>
    <property type="project" value="UniProtKB-UniRule"/>
</dbReference>
<gene>
    <name evidence="4" type="primary">atpE</name>
    <name evidence="5" type="ORF">H7E68_06560</name>
</gene>
<dbReference type="EMBL" id="JACKWY010000003">
    <property type="protein sequence ID" value="MBB6714391.1"/>
    <property type="molecule type" value="Genomic_DNA"/>
</dbReference>
<keyword evidence="2 4" id="KW-0813">Transport</keyword>